<evidence type="ECO:0000256" key="2">
    <source>
        <dbReference type="ARBA" id="ARBA00012438"/>
    </source>
</evidence>
<proteinExistence type="predicted"/>
<feature type="transmembrane region" description="Helical" evidence="7">
    <location>
        <begin position="288"/>
        <end position="306"/>
    </location>
</feature>
<dbReference type="SUPFAM" id="SSF49785">
    <property type="entry name" value="Galactose-binding domain-like"/>
    <property type="match status" value="1"/>
</dbReference>
<evidence type="ECO:0000256" key="3">
    <source>
        <dbReference type="ARBA" id="ARBA00022679"/>
    </source>
</evidence>
<gene>
    <name evidence="9" type="ORF">GCM10011450_14890</name>
</gene>
<evidence type="ECO:0000256" key="5">
    <source>
        <dbReference type="ARBA" id="ARBA00023012"/>
    </source>
</evidence>
<feature type="transmembrane region" description="Helical" evidence="7">
    <location>
        <begin position="195"/>
        <end position="216"/>
    </location>
</feature>
<keyword evidence="3" id="KW-0808">Transferase</keyword>
<feature type="transmembrane region" description="Helical" evidence="7">
    <location>
        <begin position="312"/>
        <end position="334"/>
    </location>
</feature>
<evidence type="ECO:0000256" key="1">
    <source>
        <dbReference type="ARBA" id="ARBA00000085"/>
    </source>
</evidence>
<comment type="catalytic activity">
    <reaction evidence="1">
        <text>ATP + protein L-histidine = ADP + protein N-phospho-L-histidine.</text>
        <dbReference type="EC" id="2.7.13.3"/>
    </reaction>
</comment>
<feature type="transmembrane region" description="Helical" evidence="7">
    <location>
        <begin position="223"/>
        <end position="242"/>
    </location>
</feature>
<feature type="transmembrane region" description="Helical" evidence="7">
    <location>
        <begin position="254"/>
        <end position="276"/>
    </location>
</feature>
<dbReference type="CDD" id="cd16917">
    <property type="entry name" value="HATPase_UhpB-NarQ-NarX-like"/>
    <property type="match status" value="1"/>
</dbReference>
<dbReference type="PROSITE" id="PS50109">
    <property type="entry name" value="HIS_KIN"/>
    <property type="match status" value="1"/>
</dbReference>
<dbReference type="PANTHER" id="PTHR24421">
    <property type="entry name" value="NITRATE/NITRITE SENSOR PROTEIN NARX-RELATED"/>
    <property type="match status" value="1"/>
</dbReference>
<dbReference type="AlphaFoldDB" id="A0A918JMI0"/>
<dbReference type="Gene3D" id="1.20.5.1930">
    <property type="match status" value="1"/>
</dbReference>
<dbReference type="Gene3D" id="3.30.565.10">
    <property type="entry name" value="Histidine kinase-like ATPase, C-terminal domain"/>
    <property type="match status" value="1"/>
</dbReference>
<dbReference type="InterPro" id="IPR050482">
    <property type="entry name" value="Sensor_HK_TwoCompSys"/>
</dbReference>
<dbReference type="InterPro" id="IPR036890">
    <property type="entry name" value="HATPase_C_sf"/>
</dbReference>
<sequence>MRAALNTLLVLIAALVLVLLFGFLTKNTQAQFHHQTCSPGIDGVYAVQSDIHSPELLAQAHWQRVTLPDNWTSRWPNYTGVVWYRLDWQANCPAGHQEAPLALLINSMNMAGKVWLNNQLLWSDANLAEPLSRSWNSPRFLTLPGQSINETTPNKLYFRITGDVLSSPGLGSISMGETQYIIGQFQEATWHQRTIFYLNIILSLTLGMVCSCIWLFRRQEVAYGWYALASVFWVGFIANTLVTETAPFRDTASFTQFNIAFFTIYILCFCIFSWRFLNKKFPRTEKACFALTAIMVSIIWLVPGTYLQPVLLGIFVVSVLLFNLNSLFVSFLCFRTKQLELWLLGITLITCLALSAISLLSIFQLLNNITIVLPYTSLLFAIFLSITLAMHLSKSLRRIERFNEELNQKIIEAEQKLAFTLNYRHQLTIKNHQLKERLNLAHELHDGLGSALVRAMIEVGHAKETLSNKHTLSILSLLRNDLRQIIDNFSESQTKLPDNPIYWLAPLRNRFVQIFDDLDIELQWEVDPVWVKPPSSLQCLTLYRVAEEALTNVIKHSHARKVSFRCMVGEDYLELQIIDNGIGFNTVDIDRSGISVGMRSMRARIERLAGMLEIQSRPGQTMIMARAPYKLKKEKP</sequence>
<dbReference type="EMBL" id="BMYS01000008">
    <property type="protein sequence ID" value="GGW85892.1"/>
    <property type="molecule type" value="Genomic_DNA"/>
</dbReference>
<keyword evidence="6" id="KW-0175">Coiled coil</keyword>
<keyword evidence="7" id="KW-1133">Transmembrane helix</keyword>
<dbReference type="Pfam" id="PF02518">
    <property type="entry name" value="HATPase_c"/>
    <property type="match status" value="1"/>
</dbReference>
<evidence type="ECO:0000313" key="9">
    <source>
        <dbReference type="EMBL" id="GGW85892.1"/>
    </source>
</evidence>
<protein>
    <recommendedName>
        <fullName evidence="2">histidine kinase</fullName>
        <ecNumber evidence="2">2.7.13.3</ecNumber>
    </recommendedName>
</protein>
<keyword evidence="5" id="KW-0902">Two-component regulatory system</keyword>
<evidence type="ECO:0000256" key="4">
    <source>
        <dbReference type="ARBA" id="ARBA00022777"/>
    </source>
</evidence>
<dbReference type="Gene3D" id="2.60.120.260">
    <property type="entry name" value="Galactose-binding domain-like"/>
    <property type="match status" value="1"/>
</dbReference>
<feature type="coiled-coil region" evidence="6">
    <location>
        <begin position="396"/>
        <end position="423"/>
    </location>
</feature>
<evidence type="ECO:0000256" key="6">
    <source>
        <dbReference type="SAM" id="Coils"/>
    </source>
</evidence>
<dbReference type="PANTHER" id="PTHR24421:SF10">
    <property type="entry name" value="NITRATE_NITRITE SENSOR PROTEIN NARQ"/>
    <property type="match status" value="1"/>
</dbReference>
<dbReference type="RefSeq" id="WP_189384861.1">
    <property type="nucleotide sequence ID" value="NZ_BAABFY010000003.1"/>
</dbReference>
<dbReference type="EC" id="2.7.13.3" evidence="2"/>
<keyword evidence="7" id="KW-0472">Membrane</keyword>
<reference evidence="9" key="2">
    <citation type="submission" date="2020-09" db="EMBL/GenBank/DDBJ databases">
        <authorList>
            <person name="Sun Q."/>
            <person name="Kim S."/>
        </authorList>
    </citation>
    <scope>NUCLEOTIDE SEQUENCE</scope>
    <source>
        <strain evidence="9">KCTC 23732</strain>
    </source>
</reference>
<comment type="caution">
    <text evidence="9">The sequence shown here is derived from an EMBL/GenBank/DDBJ whole genome shotgun (WGS) entry which is preliminary data.</text>
</comment>
<organism evidence="9 10">
    <name type="scientific">Advenella faeciporci</name>
    <dbReference type="NCBI Taxonomy" id="797535"/>
    <lineage>
        <taxon>Bacteria</taxon>
        <taxon>Pseudomonadati</taxon>
        <taxon>Pseudomonadota</taxon>
        <taxon>Betaproteobacteria</taxon>
        <taxon>Burkholderiales</taxon>
        <taxon>Alcaligenaceae</taxon>
    </lineage>
</organism>
<dbReference type="GO" id="GO:0004673">
    <property type="term" value="F:protein histidine kinase activity"/>
    <property type="evidence" value="ECO:0007669"/>
    <property type="project" value="UniProtKB-EC"/>
</dbReference>
<dbReference type="Proteomes" id="UP000608345">
    <property type="component" value="Unassembled WGS sequence"/>
</dbReference>
<dbReference type="GO" id="GO:0000160">
    <property type="term" value="P:phosphorelay signal transduction system"/>
    <property type="evidence" value="ECO:0007669"/>
    <property type="project" value="UniProtKB-KW"/>
</dbReference>
<feature type="domain" description="Histidine kinase" evidence="8">
    <location>
        <begin position="439"/>
        <end position="631"/>
    </location>
</feature>
<accession>A0A918JMI0</accession>
<name>A0A918JMI0_9BURK</name>
<feature type="transmembrane region" description="Helical" evidence="7">
    <location>
        <begin position="372"/>
        <end position="392"/>
    </location>
</feature>
<evidence type="ECO:0000256" key="7">
    <source>
        <dbReference type="SAM" id="Phobius"/>
    </source>
</evidence>
<dbReference type="InterPro" id="IPR003594">
    <property type="entry name" value="HATPase_dom"/>
</dbReference>
<dbReference type="InterPro" id="IPR005467">
    <property type="entry name" value="His_kinase_dom"/>
</dbReference>
<keyword evidence="4 9" id="KW-0418">Kinase</keyword>
<evidence type="ECO:0000259" key="8">
    <source>
        <dbReference type="PROSITE" id="PS50109"/>
    </source>
</evidence>
<reference evidence="9" key="1">
    <citation type="journal article" date="2014" name="Int. J. Syst. Evol. Microbiol.">
        <title>Complete genome sequence of Corynebacterium casei LMG S-19264T (=DSM 44701T), isolated from a smear-ripened cheese.</title>
        <authorList>
            <consortium name="US DOE Joint Genome Institute (JGI-PGF)"/>
            <person name="Walter F."/>
            <person name="Albersmeier A."/>
            <person name="Kalinowski J."/>
            <person name="Ruckert C."/>
        </authorList>
    </citation>
    <scope>NUCLEOTIDE SEQUENCE</scope>
    <source>
        <strain evidence="9">KCTC 23732</strain>
    </source>
</reference>
<keyword evidence="10" id="KW-1185">Reference proteome</keyword>
<dbReference type="SUPFAM" id="SSF55874">
    <property type="entry name" value="ATPase domain of HSP90 chaperone/DNA topoisomerase II/histidine kinase"/>
    <property type="match status" value="1"/>
</dbReference>
<evidence type="ECO:0000313" key="10">
    <source>
        <dbReference type="Proteomes" id="UP000608345"/>
    </source>
</evidence>
<dbReference type="InterPro" id="IPR008979">
    <property type="entry name" value="Galactose-bd-like_sf"/>
</dbReference>
<keyword evidence="7" id="KW-0812">Transmembrane</keyword>
<dbReference type="SMART" id="SM00387">
    <property type="entry name" value="HATPase_c"/>
    <property type="match status" value="1"/>
</dbReference>
<feature type="transmembrane region" description="Helical" evidence="7">
    <location>
        <begin position="341"/>
        <end position="366"/>
    </location>
</feature>